<dbReference type="PANTHER" id="PTHR45693:SF13">
    <property type="entry name" value="TRANSCRIPTION FACTOR TGA10"/>
    <property type="match status" value="1"/>
</dbReference>
<proteinExistence type="predicted"/>
<protein>
    <submittedName>
        <fullName evidence="1">Uncharacterized protein</fullName>
    </submittedName>
</protein>
<reference evidence="1" key="1">
    <citation type="submission" date="2023-02" db="EMBL/GenBank/DDBJ databases">
        <title>Genome of toxic invasive species Heracleum sosnowskyi carries increased number of genes despite the absence of recent whole-genome duplications.</title>
        <authorList>
            <person name="Schelkunov M."/>
            <person name="Shtratnikova V."/>
            <person name="Makarenko M."/>
            <person name="Klepikova A."/>
            <person name="Omelchenko D."/>
            <person name="Novikova G."/>
            <person name="Obukhova E."/>
            <person name="Bogdanov V."/>
            <person name="Penin A."/>
            <person name="Logacheva M."/>
        </authorList>
    </citation>
    <scope>NUCLEOTIDE SEQUENCE</scope>
    <source>
        <strain evidence="1">Hsosn_3</strain>
        <tissue evidence="1">Leaf</tissue>
    </source>
</reference>
<reference evidence="1" key="2">
    <citation type="submission" date="2023-05" db="EMBL/GenBank/DDBJ databases">
        <authorList>
            <person name="Schelkunov M.I."/>
        </authorList>
    </citation>
    <scope>NUCLEOTIDE SEQUENCE</scope>
    <source>
        <strain evidence="1">Hsosn_3</strain>
        <tissue evidence="1">Leaf</tissue>
    </source>
</reference>
<dbReference type="AlphaFoldDB" id="A0AAD8N1Q2"/>
<evidence type="ECO:0000313" key="2">
    <source>
        <dbReference type="Proteomes" id="UP001237642"/>
    </source>
</evidence>
<accession>A0AAD8N1Q2</accession>
<dbReference type="Proteomes" id="UP001237642">
    <property type="component" value="Unassembled WGS sequence"/>
</dbReference>
<dbReference type="PANTHER" id="PTHR45693">
    <property type="entry name" value="TRANSCRIPTION FACTOR TGA9"/>
    <property type="match status" value="1"/>
</dbReference>
<sequence length="203" mass="22135">MDQIIANQIEPLTEQQLMGICGLQQSTQEAEEALSQGLDALNQSLSDVIVSDSLSSPPNMANYMGQMAMAMSKLSTLEASFYSGHSPQLECVESCKGIQLLNMYLKACKDDVNAGVPGKFLHAVLGQDACDVGLVVSTIMYSFYLHSSVKSDLFCTVPVINMKRADLNSHAELKWLLHTCNVDHSLLIFIDATNLCTLSDSCY</sequence>
<name>A0AAD8N1Q2_9APIA</name>
<evidence type="ECO:0000313" key="1">
    <source>
        <dbReference type="EMBL" id="KAK1393349.1"/>
    </source>
</evidence>
<dbReference type="Gene3D" id="3.90.1640.10">
    <property type="entry name" value="inorganic pyrophosphatase (n-terminal core)"/>
    <property type="match status" value="1"/>
</dbReference>
<gene>
    <name evidence="1" type="ORF">POM88_012405</name>
</gene>
<keyword evidence="2" id="KW-1185">Reference proteome</keyword>
<comment type="caution">
    <text evidence="1">The sequence shown here is derived from an EMBL/GenBank/DDBJ whole genome shotgun (WGS) entry which is preliminary data.</text>
</comment>
<organism evidence="1 2">
    <name type="scientific">Heracleum sosnowskyi</name>
    <dbReference type="NCBI Taxonomy" id="360622"/>
    <lineage>
        <taxon>Eukaryota</taxon>
        <taxon>Viridiplantae</taxon>
        <taxon>Streptophyta</taxon>
        <taxon>Embryophyta</taxon>
        <taxon>Tracheophyta</taxon>
        <taxon>Spermatophyta</taxon>
        <taxon>Magnoliopsida</taxon>
        <taxon>eudicotyledons</taxon>
        <taxon>Gunneridae</taxon>
        <taxon>Pentapetalae</taxon>
        <taxon>asterids</taxon>
        <taxon>campanulids</taxon>
        <taxon>Apiales</taxon>
        <taxon>Apiaceae</taxon>
        <taxon>Apioideae</taxon>
        <taxon>apioid superclade</taxon>
        <taxon>Tordylieae</taxon>
        <taxon>Tordyliinae</taxon>
        <taxon>Heracleum</taxon>
    </lineage>
</organism>
<dbReference type="EMBL" id="JAUIZM010000003">
    <property type="protein sequence ID" value="KAK1393349.1"/>
    <property type="molecule type" value="Genomic_DNA"/>
</dbReference>